<dbReference type="InterPro" id="IPR008969">
    <property type="entry name" value="CarboxyPept-like_regulatory"/>
</dbReference>
<dbReference type="RefSeq" id="WP_353545856.1">
    <property type="nucleotide sequence ID" value="NZ_JAGKSB010000002.1"/>
</dbReference>
<evidence type="ECO:0000259" key="11">
    <source>
        <dbReference type="Pfam" id="PF07715"/>
    </source>
</evidence>
<evidence type="ECO:0000256" key="1">
    <source>
        <dbReference type="ARBA" id="ARBA00004571"/>
    </source>
</evidence>
<proteinExistence type="inferred from homology"/>
<organism evidence="12 13">
    <name type="scientific">Rhinopithecimicrobium faecis</name>
    <dbReference type="NCBI Taxonomy" id="2820698"/>
    <lineage>
        <taxon>Bacteria</taxon>
        <taxon>Pseudomonadati</taxon>
        <taxon>Bacteroidota</taxon>
        <taxon>Sphingobacteriia</taxon>
        <taxon>Sphingobacteriales</taxon>
        <taxon>Sphingobacteriaceae</taxon>
        <taxon>Rhinopithecimicrobium</taxon>
    </lineage>
</organism>
<dbReference type="InterPro" id="IPR000531">
    <property type="entry name" value="Beta-barrel_TonB"/>
</dbReference>
<feature type="domain" description="TonB-dependent receptor-like beta-barrel" evidence="10">
    <location>
        <begin position="303"/>
        <end position="741"/>
    </location>
</feature>
<dbReference type="AlphaFoldDB" id="A0A8T4H7N0"/>
<sequence length="779" mass="87149">MRIPYLWLFIALFFPTHIFAQSFIKGTIIDSKSQPIANASLRFEKTTLGTSSKETGNFELQIPVGTKSILQISAVGFLPQKREITISDLEQPLQIQLMEDHLNLNEVVISATRNRVNRREAPVIVNVLSPKLFAATQSVAMSETLNYQPGVRIETNCQNCGFTQVRLNGLEGAYSQILINSRSIFSALNSVYGLDQIPTSMIERIEVVRSGGSALFGANAIAGTINIITKDPIENDWSIKSTNSLIGGRAWDNTVDFNTSLVNEDLMSGVTFYGMNRNRQAFDANRDGFSEITKLRNTTFGAKAFYKTSENNKITFDFSTLNEFRRGGDQLEKAPHFTDITEQIETNSYIAGLTYDHYFKDFNSKLSLYSSVQKSNRNSYYGGLGGERTALDSVTAANAYGTTSDFSSSSGVQYTHNFERDVLTVGAEFTSNNTADKIPGYERLIDQKTKNIGSYAQYEWKPTDALKTLIGARYDYSIIDGTYNLGLIKRNSKLSFGTFSPRLTVLYDIIENLQFRGGYARGFRAPQAFNEDMHVSSIGGQQVFVLMGENLKTEYSNAYTGSFNYSKSFGNVQTSFLVEGFYTQLQNPFTTVLSSDEDGLLIQEMQNGENGKVYGTNVEINIAPSDKWTFQAGGTIQRSRYKSPQLIFETEDPAATVSSKQMLRSPNTYGFLTANWKPTSKLAADLTSVYTGSMLAPHIFKGERMELKNTPQFLEVNLRLGYTFSLRKEYSLELSGGVQNIFNAYQKDFDRGPLRDSDYIYGPSRPRTYTLSVKIGHFH</sequence>
<comment type="similarity">
    <text evidence="8 9">Belongs to the TonB-dependent receptor family.</text>
</comment>
<keyword evidence="5 9" id="KW-0798">TonB box</keyword>
<dbReference type="PANTHER" id="PTHR30069">
    <property type="entry name" value="TONB-DEPENDENT OUTER MEMBRANE RECEPTOR"/>
    <property type="match status" value="1"/>
</dbReference>
<dbReference type="Gene3D" id="2.170.130.10">
    <property type="entry name" value="TonB-dependent receptor, plug domain"/>
    <property type="match status" value="1"/>
</dbReference>
<evidence type="ECO:0000256" key="7">
    <source>
        <dbReference type="ARBA" id="ARBA00023237"/>
    </source>
</evidence>
<dbReference type="InterPro" id="IPR037066">
    <property type="entry name" value="Plug_dom_sf"/>
</dbReference>
<dbReference type="InterPro" id="IPR039426">
    <property type="entry name" value="TonB-dep_rcpt-like"/>
</dbReference>
<dbReference type="EMBL" id="JAGKSB010000002">
    <property type="protein sequence ID" value="MBP3942373.1"/>
    <property type="molecule type" value="Genomic_DNA"/>
</dbReference>
<evidence type="ECO:0000256" key="3">
    <source>
        <dbReference type="ARBA" id="ARBA00022452"/>
    </source>
</evidence>
<keyword evidence="6 8" id="KW-0472">Membrane</keyword>
<evidence type="ECO:0000313" key="13">
    <source>
        <dbReference type="Proteomes" id="UP000679691"/>
    </source>
</evidence>
<evidence type="ECO:0000259" key="10">
    <source>
        <dbReference type="Pfam" id="PF00593"/>
    </source>
</evidence>
<evidence type="ECO:0000256" key="5">
    <source>
        <dbReference type="ARBA" id="ARBA00023077"/>
    </source>
</evidence>
<comment type="subcellular location">
    <subcellularLocation>
        <location evidence="1 8">Cell outer membrane</location>
        <topology evidence="1 8">Multi-pass membrane protein</topology>
    </subcellularLocation>
</comment>
<dbReference type="Gene3D" id="2.40.170.20">
    <property type="entry name" value="TonB-dependent receptor, beta-barrel domain"/>
    <property type="match status" value="1"/>
</dbReference>
<evidence type="ECO:0000256" key="4">
    <source>
        <dbReference type="ARBA" id="ARBA00022692"/>
    </source>
</evidence>
<reference evidence="12" key="1">
    <citation type="submission" date="2021-03" db="EMBL/GenBank/DDBJ databases">
        <authorList>
            <person name="Lu T."/>
            <person name="Wang Q."/>
            <person name="Han X."/>
        </authorList>
    </citation>
    <scope>NUCLEOTIDE SEQUENCE</scope>
    <source>
        <strain evidence="12">WQ 2009</strain>
    </source>
</reference>
<dbReference type="Pfam" id="PF07715">
    <property type="entry name" value="Plug"/>
    <property type="match status" value="1"/>
</dbReference>
<gene>
    <name evidence="12" type="ORF">J5U18_02150</name>
</gene>
<dbReference type="Pfam" id="PF00593">
    <property type="entry name" value="TonB_dep_Rec_b-barrel"/>
    <property type="match status" value="1"/>
</dbReference>
<dbReference type="Gene3D" id="2.60.40.1120">
    <property type="entry name" value="Carboxypeptidase-like, regulatory domain"/>
    <property type="match status" value="1"/>
</dbReference>
<dbReference type="InterPro" id="IPR012910">
    <property type="entry name" value="Plug_dom"/>
</dbReference>
<comment type="caution">
    <text evidence="12">The sequence shown here is derived from an EMBL/GenBank/DDBJ whole genome shotgun (WGS) entry which is preliminary data.</text>
</comment>
<evidence type="ECO:0000313" key="12">
    <source>
        <dbReference type="EMBL" id="MBP3942373.1"/>
    </source>
</evidence>
<evidence type="ECO:0000256" key="6">
    <source>
        <dbReference type="ARBA" id="ARBA00023136"/>
    </source>
</evidence>
<dbReference type="SUPFAM" id="SSF49464">
    <property type="entry name" value="Carboxypeptidase regulatory domain-like"/>
    <property type="match status" value="1"/>
</dbReference>
<feature type="domain" description="TonB-dependent receptor plug" evidence="11">
    <location>
        <begin position="118"/>
        <end position="224"/>
    </location>
</feature>
<evidence type="ECO:0000256" key="8">
    <source>
        <dbReference type="PROSITE-ProRule" id="PRU01360"/>
    </source>
</evidence>
<dbReference type="Proteomes" id="UP000679691">
    <property type="component" value="Unassembled WGS sequence"/>
</dbReference>
<dbReference type="PANTHER" id="PTHR30069:SF57">
    <property type="entry name" value="TONB-DEPENDENT RECEPTOR"/>
    <property type="match status" value="1"/>
</dbReference>
<keyword evidence="4 8" id="KW-0812">Transmembrane</keyword>
<accession>A0A8T4H7N0</accession>
<evidence type="ECO:0000256" key="9">
    <source>
        <dbReference type="RuleBase" id="RU003357"/>
    </source>
</evidence>
<dbReference type="Pfam" id="PF13715">
    <property type="entry name" value="CarbopepD_reg_2"/>
    <property type="match status" value="1"/>
</dbReference>
<dbReference type="GO" id="GO:0009279">
    <property type="term" value="C:cell outer membrane"/>
    <property type="evidence" value="ECO:0007669"/>
    <property type="project" value="UniProtKB-SubCell"/>
</dbReference>
<keyword evidence="7 8" id="KW-0998">Cell outer membrane</keyword>
<dbReference type="CDD" id="cd01347">
    <property type="entry name" value="ligand_gated_channel"/>
    <property type="match status" value="1"/>
</dbReference>
<keyword evidence="3 8" id="KW-1134">Transmembrane beta strand</keyword>
<evidence type="ECO:0000256" key="2">
    <source>
        <dbReference type="ARBA" id="ARBA00022448"/>
    </source>
</evidence>
<dbReference type="SUPFAM" id="SSF56935">
    <property type="entry name" value="Porins"/>
    <property type="match status" value="1"/>
</dbReference>
<name>A0A8T4H7N0_9SPHI</name>
<protein>
    <submittedName>
        <fullName evidence="12">TonB-dependent receptor</fullName>
    </submittedName>
</protein>
<dbReference type="GO" id="GO:0015344">
    <property type="term" value="F:siderophore uptake transmembrane transporter activity"/>
    <property type="evidence" value="ECO:0007669"/>
    <property type="project" value="TreeGrafter"/>
</dbReference>
<dbReference type="InterPro" id="IPR036942">
    <property type="entry name" value="Beta-barrel_TonB_sf"/>
</dbReference>
<keyword evidence="13" id="KW-1185">Reference proteome</keyword>
<dbReference type="PROSITE" id="PS52016">
    <property type="entry name" value="TONB_DEPENDENT_REC_3"/>
    <property type="match status" value="1"/>
</dbReference>
<keyword evidence="2 8" id="KW-0813">Transport</keyword>
<keyword evidence="12" id="KW-0675">Receptor</keyword>
<dbReference type="GO" id="GO:0044718">
    <property type="term" value="P:siderophore transmembrane transport"/>
    <property type="evidence" value="ECO:0007669"/>
    <property type="project" value="TreeGrafter"/>
</dbReference>